<gene>
    <name evidence="2" type="ORF">JCM31826_00340</name>
</gene>
<evidence type="ECO:0000256" key="1">
    <source>
        <dbReference type="SAM" id="Phobius"/>
    </source>
</evidence>
<keyword evidence="1" id="KW-0812">Transmembrane</keyword>
<keyword evidence="1" id="KW-0472">Membrane</keyword>
<keyword evidence="3" id="KW-1185">Reference proteome</keyword>
<dbReference type="RefSeq" id="WP_124396632.1">
    <property type="nucleotide sequence ID" value="NZ_BHZE01000001.1"/>
</dbReference>
<comment type="caution">
    <text evidence="2">The sequence shown here is derived from an EMBL/GenBank/DDBJ whole genome shotgun (WGS) entry which is preliminary data.</text>
</comment>
<keyword evidence="1" id="KW-1133">Transmembrane helix</keyword>
<organism evidence="2 3">
    <name type="scientific">Thermaurantimonas aggregans</name>
    <dbReference type="NCBI Taxonomy" id="2173829"/>
    <lineage>
        <taxon>Bacteria</taxon>
        <taxon>Pseudomonadati</taxon>
        <taxon>Bacteroidota</taxon>
        <taxon>Flavobacteriia</taxon>
        <taxon>Flavobacteriales</taxon>
        <taxon>Schleiferiaceae</taxon>
        <taxon>Thermaurantimonas</taxon>
    </lineage>
</organism>
<proteinExistence type="predicted"/>
<evidence type="ECO:0000313" key="2">
    <source>
        <dbReference type="EMBL" id="GCD76552.1"/>
    </source>
</evidence>
<reference evidence="2 3" key="1">
    <citation type="submission" date="2018-11" db="EMBL/GenBank/DDBJ databases">
        <title>Schleiferia aggregans sp. nov., a moderately thermophilic heterotrophic bacterium isolated from microbial mats at a terrestrial hot spring.</title>
        <authorList>
            <person name="Iino T."/>
            <person name="Ohkuma M."/>
            <person name="Haruta S."/>
        </authorList>
    </citation>
    <scope>NUCLEOTIDE SEQUENCE [LARGE SCALE GENOMIC DNA]</scope>
    <source>
        <strain evidence="2 3">LA</strain>
    </source>
</reference>
<sequence length="129" mass="14532">MAKKIILYLFGVVLGIFLVRFLFGGRNIACNYFPEGRVIDNLKKKEVSFTEFSECQLSQIGIKKESIDSLLSVSKVYFSESKIRGMECPEYVLSTRSTSATVHMVIRNCENEATVLYIDTAKTASVRCP</sequence>
<evidence type="ECO:0008006" key="4">
    <source>
        <dbReference type="Google" id="ProtNLM"/>
    </source>
</evidence>
<accession>A0A401XHS5</accession>
<protein>
    <recommendedName>
        <fullName evidence="4">DUF4258 domain-containing protein</fullName>
    </recommendedName>
</protein>
<name>A0A401XHS5_9FLAO</name>
<evidence type="ECO:0000313" key="3">
    <source>
        <dbReference type="Proteomes" id="UP000286715"/>
    </source>
</evidence>
<dbReference type="EMBL" id="BHZE01000001">
    <property type="protein sequence ID" value="GCD76552.1"/>
    <property type="molecule type" value="Genomic_DNA"/>
</dbReference>
<feature type="transmembrane region" description="Helical" evidence="1">
    <location>
        <begin position="6"/>
        <end position="23"/>
    </location>
</feature>
<dbReference type="Proteomes" id="UP000286715">
    <property type="component" value="Unassembled WGS sequence"/>
</dbReference>
<dbReference type="AlphaFoldDB" id="A0A401XHS5"/>
<dbReference type="OrthoDB" id="1466970at2"/>